<sequence>MSPLGDCSFYLTEWLACANVLGCMTSTALTLLMARKAVKKRSKSNINIVCMLLGNGCIIPVMRSVHSPRQYRYLIFSPEAQSHPCSGIIQGQQLPSLVCHFKDDIIM</sequence>
<name>A0A2G9SA51_AQUCT</name>
<keyword evidence="3" id="KW-1185">Reference proteome</keyword>
<dbReference type="EMBL" id="KV926333">
    <property type="protein sequence ID" value="PIO36964.1"/>
    <property type="molecule type" value="Genomic_DNA"/>
</dbReference>
<reference evidence="3" key="1">
    <citation type="journal article" date="2017" name="Nat. Commun.">
        <title>The North American bullfrog draft genome provides insight into hormonal regulation of long noncoding RNA.</title>
        <authorList>
            <person name="Hammond S.A."/>
            <person name="Warren R.L."/>
            <person name="Vandervalk B.P."/>
            <person name="Kucuk E."/>
            <person name="Khan H."/>
            <person name="Gibb E.A."/>
            <person name="Pandoh P."/>
            <person name="Kirk H."/>
            <person name="Zhao Y."/>
            <person name="Jones M."/>
            <person name="Mungall A.J."/>
            <person name="Coope R."/>
            <person name="Pleasance S."/>
            <person name="Moore R.A."/>
            <person name="Holt R.A."/>
            <person name="Round J.M."/>
            <person name="Ohora S."/>
            <person name="Walle B.V."/>
            <person name="Veldhoen N."/>
            <person name="Helbing C.C."/>
            <person name="Birol I."/>
        </authorList>
    </citation>
    <scope>NUCLEOTIDE SEQUENCE [LARGE SCALE GENOMIC DNA]</scope>
</reference>
<dbReference type="AlphaFoldDB" id="A0A2G9SA51"/>
<dbReference type="OrthoDB" id="6242697at2759"/>
<keyword evidence="1" id="KW-0812">Transmembrane</keyword>
<gene>
    <name evidence="2" type="ORF">AB205_0061180</name>
</gene>
<organism evidence="2 3">
    <name type="scientific">Aquarana catesbeiana</name>
    <name type="common">American bullfrog</name>
    <name type="synonym">Rana catesbeiana</name>
    <dbReference type="NCBI Taxonomy" id="8400"/>
    <lineage>
        <taxon>Eukaryota</taxon>
        <taxon>Metazoa</taxon>
        <taxon>Chordata</taxon>
        <taxon>Craniata</taxon>
        <taxon>Vertebrata</taxon>
        <taxon>Euteleostomi</taxon>
        <taxon>Amphibia</taxon>
        <taxon>Batrachia</taxon>
        <taxon>Anura</taxon>
        <taxon>Neobatrachia</taxon>
        <taxon>Ranoidea</taxon>
        <taxon>Ranidae</taxon>
        <taxon>Aquarana</taxon>
    </lineage>
</organism>
<accession>A0A2G9SA51</accession>
<evidence type="ECO:0000313" key="2">
    <source>
        <dbReference type="EMBL" id="PIO36964.1"/>
    </source>
</evidence>
<keyword evidence="1" id="KW-0472">Membrane</keyword>
<evidence type="ECO:0000256" key="1">
    <source>
        <dbReference type="SAM" id="Phobius"/>
    </source>
</evidence>
<feature type="transmembrane region" description="Helical" evidence="1">
    <location>
        <begin position="46"/>
        <end position="65"/>
    </location>
</feature>
<dbReference type="Proteomes" id="UP000228934">
    <property type="component" value="Unassembled WGS sequence"/>
</dbReference>
<keyword evidence="1" id="KW-1133">Transmembrane helix</keyword>
<evidence type="ECO:0000313" key="3">
    <source>
        <dbReference type="Proteomes" id="UP000228934"/>
    </source>
</evidence>
<proteinExistence type="predicted"/>
<feature type="transmembrane region" description="Helical" evidence="1">
    <location>
        <begin position="12"/>
        <end position="34"/>
    </location>
</feature>
<protein>
    <submittedName>
        <fullName evidence="2">Uncharacterized protein</fullName>
    </submittedName>
</protein>